<dbReference type="AlphaFoldDB" id="A0A9W4XG05"/>
<sequence>MLLTHTLHALCTARHTQPNPPTNPLPYGICMHLLYTIPSSNTHTQYTQHYIRPYNHAIQIQIQPRPYRSPSSVYHVRCKFPVHSFARAV</sequence>
<evidence type="ECO:0000313" key="1">
    <source>
        <dbReference type="EMBL" id="CAI6231024.1"/>
    </source>
</evidence>
<name>A0A9W4XG05_9PLEO</name>
<keyword evidence="2" id="KW-1185">Reference proteome</keyword>
<proteinExistence type="predicted"/>
<protein>
    <submittedName>
        <fullName evidence="1">Uncharacterized protein</fullName>
    </submittedName>
</protein>
<gene>
    <name evidence="1" type="ORF">PDIGIT_LOCUS215</name>
</gene>
<accession>A0A9W4XG05</accession>
<comment type="caution">
    <text evidence="1">The sequence shown here is derived from an EMBL/GenBank/DDBJ whole genome shotgun (WGS) entry which is preliminary data.</text>
</comment>
<reference evidence="1" key="1">
    <citation type="submission" date="2023-01" db="EMBL/GenBank/DDBJ databases">
        <authorList>
            <person name="Van Ghelder C."/>
            <person name="Rancurel C."/>
        </authorList>
    </citation>
    <scope>NUCLEOTIDE SEQUENCE</scope>
    <source>
        <strain evidence="1">CNCM I-4278</strain>
    </source>
</reference>
<organism evidence="1 2">
    <name type="scientific">Periconia digitata</name>
    <dbReference type="NCBI Taxonomy" id="1303443"/>
    <lineage>
        <taxon>Eukaryota</taxon>
        <taxon>Fungi</taxon>
        <taxon>Dikarya</taxon>
        <taxon>Ascomycota</taxon>
        <taxon>Pezizomycotina</taxon>
        <taxon>Dothideomycetes</taxon>
        <taxon>Pleosporomycetidae</taxon>
        <taxon>Pleosporales</taxon>
        <taxon>Massarineae</taxon>
        <taxon>Periconiaceae</taxon>
        <taxon>Periconia</taxon>
    </lineage>
</organism>
<evidence type="ECO:0000313" key="2">
    <source>
        <dbReference type="Proteomes" id="UP001152607"/>
    </source>
</evidence>
<dbReference type="EMBL" id="CAOQHR010000001">
    <property type="protein sequence ID" value="CAI6231024.1"/>
    <property type="molecule type" value="Genomic_DNA"/>
</dbReference>
<dbReference type="Proteomes" id="UP001152607">
    <property type="component" value="Unassembled WGS sequence"/>
</dbReference>